<keyword evidence="3" id="KW-1185">Reference proteome</keyword>
<accession>A0A2S7K6N7</accession>
<protein>
    <recommendedName>
        <fullName evidence="4">DUF4145 domain-containing protein</fullName>
    </recommendedName>
</protein>
<reference evidence="2 3" key="1">
    <citation type="submission" date="2017-12" db="EMBL/GenBank/DDBJ databases">
        <authorList>
            <person name="Hurst M.R.H."/>
        </authorList>
    </citation>
    <scope>NUCLEOTIDE SEQUENCE [LARGE SCALE GENOMIC DNA]</scope>
    <source>
        <strain evidence="2 3">SY-3-19</strain>
    </source>
</reference>
<evidence type="ECO:0000256" key="1">
    <source>
        <dbReference type="SAM" id="Phobius"/>
    </source>
</evidence>
<dbReference type="EMBL" id="PJCH01000005">
    <property type="protein sequence ID" value="PQA88131.1"/>
    <property type="molecule type" value="Genomic_DNA"/>
</dbReference>
<feature type="transmembrane region" description="Helical" evidence="1">
    <location>
        <begin position="6"/>
        <end position="26"/>
    </location>
</feature>
<organism evidence="2 3">
    <name type="scientific">Hyphococcus luteus</name>
    <dbReference type="NCBI Taxonomy" id="2058213"/>
    <lineage>
        <taxon>Bacteria</taxon>
        <taxon>Pseudomonadati</taxon>
        <taxon>Pseudomonadota</taxon>
        <taxon>Alphaproteobacteria</taxon>
        <taxon>Parvularculales</taxon>
        <taxon>Parvularculaceae</taxon>
        <taxon>Hyphococcus</taxon>
    </lineage>
</organism>
<gene>
    <name evidence="2" type="ORF">CW354_07375</name>
</gene>
<evidence type="ECO:0000313" key="2">
    <source>
        <dbReference type="EMBL" id="PQA88131.1"/>
    </source>
</evidence>
<name>A0A2S7K6N7_9PROT</name>
<keyword evidence="1" id="KW-0472">Membrane</keyword>
<proteinExistence type="predicted"/>
<dbReference type="RefSeq" id="WP_104829376.1">
    <property type="nucleotide sequence ID" value="NZ_PJCH01000005.1"/>
</dbReference>
<dbReference type="OrthoDB" id="7840545at2"/>
<evidence type="ECO:0008006" key="4">
    <source>
        <dbReference type="Google" id="ProtNLM"/>
    </source>
</evidence>
<evidence type="ECO:0000313" key="3">
    <source>
        <dbReference type="Proteomes" id="UP000239504"/>
    </source>
</evidence>
<sequence>MNFLEFVAAIIETLVWPITLVGLIVWGRPYLARIPEFIKSAKYKDWEVTFRDRLEVLESDAESAGLDIPDDLPKEYQDLLRNNSDRLHIVVIEAWAMVERALRTKLKPAGTTHRPRYSFSSLAQSLFREGILSEEEYGLVREFQLARNRAVHEEVPNLNETVVIMFLRISAALIDRINEISTVKQ</sequence>
<comment type="caution">
    <text evidence="2">The sequence shown here is derived from an EMBL/GenBank/DDBJ whole genome shotgun (WGS) entry which is preliminary data.</text>
</comment>
<keyword evidence="1" id="KW-0812">Transmembrane</keyword>
<dbReference type="AlphaFoldDB" id="A0A2S7K6N7"/>
<dbReference type="Proteomes" id="UP000239504">
    <property type="component" value="Unassembled WGS sequence"/>
</dbReference>
<keyword evidence="1" id="KW-1133">Transmembrane helix</keyword>